<dbReference type="EMBL" id="LR798264">
    <property type="protein sequence ID" value="CAB5218359.1"/>
    <property type="molecule type" value="Genomic_DNA"/>
</dbReference>
<protein>
    <submittedName>
        <fullName evidence="1">Uncharacterized protein</fullName>
    </submittedName>
</protein>
<evidence type="ECO:0000313" key="1">
    <source>
        <dbReference type="EMBL" id="CAB4128585.1"/>
    </source>
</evidence>
<reference evidence="1" key="1">
    <citation type="submission" date="2020-04" db="EMBL/GenBank/DDBJ databases">
        <authorList>
            <person name="Chiriac C."/>
            <person name="Salcher M."/>
            <person name="Ghai R."/>
            <person name="Kavagutti S V."/>
        </authorList>
    </citation>
    <scope>NUCLEOTIDE SEQUENCE</scope>
</reference>
<accession>A0A6J5L433</accession>
<sequence>MSEQTRMYFEREVIGTPENSKRVWSAMVVDGSDVTTITIWQDGPWWCMQEEANGKMFGSTWGNAQHIMQELALYGLQVVVDHIDFNASNVNV</sequence>
<evidence type="ECO:0000313" key="2">
    <source>
        <dbReference type="EMBL" id="CAB5218359.1"/>
    </source>
</evidence>
<organism evidence="1">
    <name type="scientific">uncultured Caudovirales phage</name>
    <dbReference type="NCBI Taxonomy" id="2100421"/>
    <lineage>
        <taxon>Viruses</taxon>
        <taxon>Duplodnaviria</taxon>
        <taxon>Heunggongvirae</taxon>
        <taxon>Uroviricota</taxon>
        <taxon>Caudoviricetes</taxon>
        <taxon>Peduoviridae</taxon>
        <taxon>Maltschvirus</taxon>
        <taxon>Maltschvirus maltsch</taxon>
    </lineage>
</organism>
<name>A0A6J5L433_9CAUD</name>
<gene>
    <name evidence="1" type="ORF">UFOVP107_44</name>
    <name evidence="2" type="ORF">UFOVP214_7</name>
</gene>
<proteinExistence type="predicted"/>
<dbReference type="EMBL" id="LR796224">
    <property type="protein sequence ID" value="CAB4128585.1"/>
    <property type="molecule type" value="Genomic_DNA"/>
</dbReference>